<keyword evidence="2" id="KW-1185">Reference proteome</keyword>
<sequence length="76" mass="8624">MDIIDWKVVSSGKDARRVFIVGPEQEAHRLLVPNVDSLILHQLGLHDQVDLVERTTEVATLKPGKGRNRILCQIRE</sequence>
<proteinExistence type="predicted"/>
<comment type="caution">
    <text evidence="1">The sequence shown here is derived from an EMBL/GenBank/DDBJ whole genome shotgun (WGS) entry which is preliminary data.</text>
</comment>
<accession>A0A916ZBS7</accession>
<dbReference type="EMBL" id="BMIP01000015">
    <property type="protein sequence ID" value="GGD84220.1"/>
    <property type="molecule type" value="Genomic_DNA"/>
</dbReference>
<dbReference type="Proteomes" id="UP000612349">
    <property type="component" value="Unassembled WGS sequence"/>
</dbReference>
<name>A0A916ZBS7_9SPHN</name>
<protein>
    <submittedName>
        <fullName evidence="1">Uncharacterized protein</fullName>
    </submittedName>
</protein>
<dbReference type="AlphaFoldDB" id="A0A916ZBS7"/>
<gene>
    <name evidence="1" type="ORF">GCM10010990_37900</name>
</gene>
<reference evidence="1" key="2">
    <citation type="submission" date="2020-09" db="EMBL/GenBank/DDBJ databases">
        <authorList>
            <person name="Sun Q."/>
            <person name="Zhou Y."/>
        </authorList>
    </citation>
    <scope>NUCLEOTIDE SEQUENCE</scope>
    <source>
        <strain evidence="1">CGMCC 1.15360</strain>
    </source>
</reference>
<evidence type="ECO:0000313" key="2">
    <source>
        <dbReference type="Proteomes" id="UP000612349"/>
    </source>
</evidence>
<evidence type="ECO:0000313" key="1">
    <source>
        <dbReference type="EMBL" id="GGD84220.1"/>
    </source>
</evidence>
<organism evidence="1 2">
    <name type="scientific">Croceicoccus mobilis</name>
    <dbReference type="NCBI Taxonomy" id="1703339"/>
    <lineage>
        <taxon>Bacteria</taxon>
        <taxon>Pseudomonadati</taxon>
        <taxon>Pseudomonadota</taxon>
        <taxon>Alphaproteobacteria</taxon>
        <taxon>Sphingomonadales</taxon>
        <taxon>Erythrobacteraceae</taxon>
        <taxon>Croceicoccus</taxon>
    </lineage>
</organism>
<reference evidence="1" key="1">
    <citation type="journal article" date="2014" name="Int. J. Syst. Evol. Microbiol.">
        <title>Complete genome sequence of Corynebacterium casei LMG S-19264T (=DSM 44701T), isolated from a smear-ripened cheese.</title>
        <authorList>
            <consortium name="US DOE Joint Genome Institute (JGI-PGF)"/>
            <person name="Walter F."/>
            <person name="Albersmeier A."/>
            <person name="Kalinowski J."/>
            <person name="Ruckert C."/>
        </authorList>
    </citation>
    <scope>NUCLEOTIDE SEQUENCE</scope>
    <source>
        <strain evidence="1">CGMCC 1.15360</strain>
    </source>
</reference>